<feature type="domain" description="RNase H type-1" evidence="11">
    <location>
        <begin position="1101"/>
        <end position="1163"/>
    </location>
</feature>
<keyword evidence="6" id="KW-0239">DNA-directed DNA polymerase</keyword>
<evidence type="ECO:0000256" key="2">
    <source>
        <dbReference type="ARBA" id="ARBA00012417"/>
    </source>
</evidence>
<evidence type="ECO:0000256" key="4">
    <source>
        <dbReference type="ARBA" id="ARBA00022695"/>
    </source>
</evidence>
<reference evidence="12 13" key="1">
    <citation type="submission" date="2020-08" db="EMBL/GenBank/DDBJ databases">
        <title>Plant Genome Project.</title>
        <authorList>
            <person name="Zhang R.-G."/>
        </authorList>
    </citation>
    <scope>NUCLEOTIDE SEQUENCE [LARGE SCALE GENOMIC DNA]</scope>
    <source>
        <tissue evidence="12">Rhizome</tissue>
    </source>
</reference>
<keyword evidence="3" id="KW-0808">Transferase</keyword>
<dbReference type="GO" id="GO:0004523">
    <property type="term" value="F:RNA-DNA hybrid ribonuclease activity"/>
    <property type="evidence" value="ECO:0007669"/>
    <property type="project" value="InterPro"/>
</dbReference>
<accession>A0A8J5C8W0</accession>
<name>A0A8J5C8W0_ZINOF</name>
<dbReference type="InterPro" id="IPR002156">
    <property type="entry name" value="RNaseH_domain"/>
</dbReference>
<keyword evidence="13" id="KW-1185">Reference proteome</keyword>
<evidence type="ECO:0000256" key="8">
    <source>
        <dbReference type="ARBA" id="ARBA00049244"/>
    </source>
</evidence>
<dbReference type="Proteomes" id="UP000734854">
    <property type="component" value="Unassembled WGS sequence"/>
</dbReference>
<dbReference type="InterPro" id="IPR023211">
    <property type="entry name" value="DNA_pol_palm_dom_sf"/>
</dbReference>
<keyword evidence="7" id="KW-0238">DNA-binding</keyword>
<sequence length="1351" mass="151510">MPYPRTADCELLTIAFIHLLEKYVPHIRSQAEYIKLTLCFEMMLPNSYSFSYTLSHAIPLLDSKGGVIDLRAVYEKIYELVRIEAEKYQDSVIKSVKIRIDFHPQSIQSYEESKKMSHDEIKLVIQKIWDNCLEPGKIPDPKSLATLKSRIPKFVTTLKNRSQISRPFIVADMETLLLGEVHVPYAAGFLVVKPGDDLSSIPPQCVGGHYGGHTDVYKPFGEDPYYYDVNSLYPFVMKEFPMPGGVPVWRKNLEEVELDTLFGFFEAYVECPSHISRPFLPYKDQNSLLFPTGKFIGIHYSEELKYAGYEIRPLKGYMFEKMSSPFEEFISNLYESRQEARRAVTEVCREEKYLELMMMDNFQSAKKLTDSHYLVNYTTNSGCVSDEEWKAPRIMAVQLPAAITAMARMKIELGKFKLENKVKKGIFLAPKSSLLEIEDDRKIIKHKGPAKDLVTTEWFVRQFLDLSQTKKSRVMRSVVVLNAMNYKKTADVFCLLEEEEGEPKAYLASVHCAGTPSVQYFLIPQVSSLARSTSGPRVSEALSRGVPERIVLTEPQAAPKCCLPTSVFNRSLPNVILDQRSAMQFCLQEIWREPLVPALTFSLTYIGHGSIFGFRTGSGHSCLLRPTMAPYRKGSGECFQSRGGRSQHTSVTDYERGPKDNEIAISQSAVLLLLMGGKAGELKALRLCYLLQQLGEFGQLGAKQYSKLTDRQELNDMDMLCVLSLNVHEIVSAKAGRTQKLCRTEMRSWKPPLDNVVKTNTDGASKKRSKSRSCWGRWINSGLYWWMDYWFYTPPGCVFKYGSRNACFTVWAHVNLERGVTKVIGIGNALFIPRGDCAIPSPHTVTPTTPSLKQRAAVLTLALSAIPATRKYCSMPHTKLSTSFAERVPSKTLLRLGYLDLRFPNLPSRYRFKYLSDPLAPPDRKEFKPRLELQVKTGGKVGWPFRKPFFTCIAETNAVFSFFTNGAAFEVATRQVKEGALQNYTYLISIYEEDAANPMLNELISGFGIVGGNDKVLVQINFDFARLFRNEEGHSSRVWHRARMVAKEVHTAMQRKVASSRMVRWVAWRAPDPHAFILNTDGAIKNSSKCASAGGLLRDSQVIVELDASVVVHFLKTGLGVTHQCSSLVLDCIALVQEEGWVKEVRHIFREGNRCADFLANFAQNCSRGLTILQSPPADLGPLLALDKIGHPIMNEEITGYVPDRSTAGLGLPAVVLGSRVGGGLRALGSWRLGHRELAGARSDQWPAEVIRQCLGKKKRKMTVTGGAREIGGRACGGVGTGTNDSIADESLSFSTLSLDRQARRFSGTNLVVICPAGELMTLMLLHQEFSQPKLLKLLPPIHNCIRTKAL</sequence>
<dbReference type="GO" id="GO:0000166">
    <property type="term" value="F:nucleotide binding"/>
    <property type="evidence" value="ECO:0007669"/>
    <property type="project" value="InterPro"/>
</dbReference>
<dbReference type="EC" id="2.7.7.7" evidence="2"/>
<feature type="compositionally biased region" description="Polar residues" evidence="9">
    <location>
        <begin position="643"/>
        <end position="652"/>
    </location>
</feature>
<dbReference type="GO" id="GO:0003887">
    <property type="term" value="F:DNA-directed DNA polymerase activity"/>
    <property type="evidence" value="ECO:0007669"/>
    <property type="project" value="UniProtKB-KW"/>
</dbReference>
<dbReference type="PANTHER" id="PTHR33568">
    <property type="entry name" value="DNA POLYMERASE"/>
    <property type="match status" value="1"/>
</dbReference>
<evidence type="ECO:0000259" key="11">
    <source>
        <dbReference type="Pfam" id="PF13456"/>
    </source>
</evidence>
<gene>
    <name evidence="12" type="ORF">ZIOFF_073155</name>
</gene>
<evidence type="ECO:0000313" key="12">
    <source>
        <dbReference type="EMBL" id="KAG6468467.1"/>
    </source>
</evidence>
<feature type="region of interest" description="Disordered" evidence="9">
    <location>
        <begin position="636"/>
        <end position="656"/>
    </location>
</feature>
<evidence type="ECO:0000256" key="7">
    <source>
        <dbReference type="ARBA" id="ARBA00023125"/>
    </source>
</evidence>
<evidence type="ECO:0000256" key="9">
    <source>
        <dbReference type="SAM" id="MobiDB-lite"/>
    </source>
</evidence>
<dbReference type="Pfam" id="PF13456">
    <property type="entry name" value="RVT_3"/>
    <property type="match status" value="1"/>
</dbReference>
<evidence type="ECO:0000259" key="10">
    <source>
        <dbReference type="Pfam" id="PF03175"/>
    </source>
</evidence>
<proteinExistence type="inferred from homology"/>
<dbReference type="GO" id="GO:0003677">
    <property type="term" value="F:DNA binding"/>
    <property type="evidence" value="ECO:0007669"/>
    <property type="project" value="UniProtKB-KW"/>
</dbReference>
<dbReference type="EMBL" id="JACMSC010000022">
    <property type="protein sequence ID" value="KAG6468467.1"/>
    <property type="molecule type" value="Genomic_DNA"/>
</dbReference>
<dbReference type="SUPFAM" id="SSF56672">
    <property type="entry name" value="DNA/RNA polymerases"/>
    <property type="match status" value="1"/>
</dbReference>
<feature type="domain" description="DNA-directed DNA polymerase family B mitochondria/virus" evidence="10">
    <location>
        <begin position="210"/>
        <end position="343"/>
    </location>
</feature>
<organism evidence="12 13">
    <name type="scientific">Zingiber officinale</name>
    <name type="common">Ginger</name>
    <name type="synonym">Amomum zingiber</name>
    <dbReference type="NCBI Taxonomy" id="94328"/>
    <lineage>
        <taxon>Eukaryota</taxon>
        <taxon>Viridiplantae</taxon>
        <taxon>Streptophyta</taxon>
        <taxon>Embryophyta</taxon>
        <taxon>Tracheophyta</taxon>
        <taxon>Spermatophyta</taxon>
        <taxon>Magnoliopsida</taxon>
        <taxon>Liliopsida</taxon>
        <taxon>Zingiberales</taxon>
        <taxon>Zingiberaceae</taxon>
        <taxon>Zingiber</taxon>
    </lineage>
</organism>
<dbReference type="CDD" id="cd06222">
    <property type="entry name" value="RNase_H_like"/>
    <property type="match status" value="1"/>
</dbReference>
<evidence type="ECO:0000256" key="5">
    <source>
        <dbReference type="ARBA" id="ARBA00022705"/>
    </source>
</evidence>
<evidence type="ECO:0000256" key="3">
    <source>
        <dbReference type="ARBA" id="ARBA00022679"/>
    </source>
</evidence>
<keyword evidence="4" id="KW-0548">Nucleotidyltransferase</keyword>
<dbReference type="InterPro" id="IPR043502">
    <property type="entry name" value="DNA/RNA_pol_sf"/>
</dbReference>
<protein>
    <recommendedName>
        <fullName evidence="2">DNA-directed DNA polymerase</fullName>
        <ecNumber evidence="2">2.7.7.7</ecNumber>
    </recommendedName>
</protein>
<dbReference type="Gene3D" id="3.90.1600.10">
    <property type="entry name" value="Palm domain of DNA polymerase"/>
    <property type="match status" value="1"/>
</dbReference>
<keyword evidence="5" id="KW-0235">DNA replication</keyword>
<evidence type="ECO:0000256" key="1">
    <source>
        <dbReference type="ARBA" id="ARBA00005755"/>
    </source>
</evidence>
<evidence type="ECO:0000313" key="13">
    <source>
        <dbReference type="Proteomes" id="UP000734854"/>
    </source>
</evidence>
<evidence type="ECO:0000256" key="6">
    <source>
        <dbReference type="ARBA" id="ARBA00022932"/>
    </source>
</evidence>
<dbReference type="GO" id="GO:0006260">
    <property type="term" value="P:DNA replication"/>
    <property type="evidence" value="ECO:0007669"/>
    <property type="project" value="UniProtKB-KW"/>
</dbReference>
<dbReference type="PANTHER" id="PTHR33568:SF3">
    <property type="entry name" value="DNA-DIRECTED DNA POLYMERASE"/>
    <property type="match status" value="1"/>
</dbReference>
<comment type="similarity">
    <text evidence="1">Belongs to the DNA polymerase type-B family.</text>
</comment>
<dbReference type="InterPro" id="IPR044730">
    <property type="entry name" value="RNase_H-like_dom_plant"/>
</dbReference>
<comment type="catalytic activity">
    <reaction evidence="8">
        <text>DNA(n) + a 2'-deoxyribonucleoside 5'-triphosphate = DNA(n+1) + diphosphate</text>
        <dbReference type="Rhea" id="RHEA:22508"/>
        <dbReference type="Rhea" id="RHEA-COMP:17339"/>
        <dbReference type="Rhea" id="RHEA-COMP:17340"/>
        <dbReference type="ChEBI" id="CHEBI:33019"/>
        <dbReference type="ChEBI" id="CHEBI:61560"/>
        <dbReference type="ChEBI" id="CHEBI:173112"/>
        <dbReference type="EC" id="2.7.7.7"/>
    </reaction>
</comment>
<dbReference type="Pfam" id="PF03175">
    <property type="entry name" value="DNA_pol_B_2"/>
    <property type="match status" value="1"/>
</dbReference>
<dbReference type="InterPro" id="IPR004868">
    <property type="entry name" value="DNA-dir_DNA_pol_B_mt/vir"/>
</dbReference>
<comment type="caution">
    <text evidence="12">The sequence shown here is derived from an EMBL/GenBank/DDBJ whole genome shotgun (WGS) entry which is preliminary data.</text>
</comment>